<evidence type="ECO:0000256" key="1">
    <source>
        <dbReference type="ARBA" id="ARBA00022741"/>
    </source>
</evidence>
<keyword evidence="2 3" id="KW-0067">ATP-binding</keyword>
<keyword evidence="7" id="KW-1185">Reference proteome</keyword>
<dbReference type="SMART" id="SM00220">
    <property type="entry name" value="S_TKc"/>
    <property type="match status" value="1"/>
</dbReference>
<proteinExistence type="predicted"/>
<evidence type="ECO:0000259" key="5">
    <source>
        <dbReference type="PROSITE" id="PS50011"/>
    </source>
</evidence>
<keyword evidence="1 3" id="KW-0547">Nucleotide-binding</keyword>
<dbReference type="SUPFAM" id="SSF52047">
    <property type="entry name" value="RNI-like"/>
    <property type="match status" value="1"/>
</dbReference>
<dbReference type="PANTHER" id="PTHR44329:SF291">
    <property type="entry name" value="PROTEIN KINASE DOMAIN-CONTAINING PROTEIN"/>
    <property type="match status" value="1"/>
</dbReference>
<feature type="region of interest" description="Disordered" evidence="4">
    <location>
        <begin position="400"/>
        <end position="434"/>
    </location>
</feature>
<dbReference type="Gene3D" id="3.80.10.10">
    <property type="entry name" value="Ribonuclease Inhibitor"/>
    <property type="match status" value="1"/>
</dbReference>
<organism evidence="6 7">
    <name type="scientific">Clavelina lepadiformis</name>
    <name type="common">Light-bulb sea squirt</name>
    <name type="synonym">Ascidia lepadiformis</name>
    <dbReference type="NCBI Taxonomy" id="159417"/>
    <lineage>
        <taxon>Eukaryota</taxon>
        <taxon>Metazoa</taxon>
        <taxon>Chordata</taxon>
        <taxon>Tunicata</taxon>
        <taxon>Ascidiacea</taxon>
        <taxon>Aplousobranchia</taxon>
        <taxon>Clavelinidae</taxon>
        <taxon>Clavelina</taxon>
    </lineage>
</organism>
<dbReference type="Proteomes" id="UP001642483">
    <property type="component" value="Unassembled WGS sequence"/>
</dbReference>
<dbReference type="EMBL" id="CAWYQH010000104">
    <property type="protein sequence ID" value="CAK8687579.1"/>
    <property type="molecule type" value="Genomic_DNA"/>
</dbReference>
<dbReference type="InterPro" id="IPR032675">
    <property type="entry name" value="LRR_dom_sf"/>
</dbReference>
<gene>
    <name evidence="6" type="ORF">CVLEPA_LOCUS19647</name>
</gene>
<evidence type="ECO:0000256" key="2">
    <source>
        <dbReference type="ARBA" id="ARBA00022840"/>
    </source>
</evidence>
<dbReference type="Pfam" id="PF00069">
    <property type="entry name" value="Pkinase"/>
    <property type="match status" value="1"/>
</dbReference>
<evidence type="ECO:0000256" key="4">
    <source>
        <dbReference type="SAM" id="MobiDB-lite"/>
    </source>
</evidence>
<dbReference type="InterPro" id="IPR008271">
    <property type="entry name" value="Ser/Thr_kinase_AS"/>
</dbReference>
<protein>
    <recommendedName>
        <fullName evidence="5">Protein kinase domain-containing protein</fullName>
    </recommendedName>
</protein>
<accession>A0ABP0G6W8</accession>
<evidence type="ECO:0000313" key="6">
    <source>
        <dbReference type="EMBL" id="CAK8687579.1"/>
    </source>
</evidence>
<dbReference type="InterPro" id="IPR011009">
    <property type="entry name" value="Kinase-like_dom_sf"/>
</dbReference>
<dbReference type="InterPro" id="IPR000719">
    <property type="entry name" value="Prot_kinase_dom"/>
</dbReference>
<dbReference type="PROSITE" id="PS50011">
    <property type="entry name" value="PROTEIN_KINASE_DOM"/>
    <property type="match status" value="1"/>
</dbReference>
<evidence type="ECO:0000313" key="7">
    <source>
        <dbReference type="Proteomes" id="UP001642483"/>
    </source>
</evidence>
<dbReference type="PROSITE" id="PS00108">
    <property type="entry name" value="PROTEIN_KINASE_ST"/>
    <property type="match status" value="1"/>
</dbReference>
<sequence>MKCEILTNRCPNRLQSKYETKRVDNCHFYATDRRVKYFETFAHRCNHAQASPDKIRLFAASEILCNVKGSLLGRGGFGTVRLGHHQVLGRLAVKCQPMQGSITEMKEAKQGLLKEVKMILLAAHKHVIRIEGLIDEEDWVGVVMEHMLAGSLNDLIFNQNIETIPYPLLLRMSYETADAITYLHKMLKDLRIAHGDLKPQNILLNSDLHCKVADFGGAALSHHTRTATARPDITGEGSQHTLLFSAPERLDPDCDRLTTSMDVYSVGVIFYMMIVRKYPTIANEILFRMTGKFQGVFLQQKLIDEIKNGLKRRKDEQGVRIISLMESIMTKCVDNDPSNRQAMIEIRDQLQELLETIKPTTIMFHAASVAEQVTIRDDALDQVASKPISHVIFGTGQSSLGATVSETSPKQKRASENDSGLAPSTNSTLDNGRNVGKELDKLTIKESPQKKSNPSDVAERRRIWIEALKLQLVHFEKLQLIDWYDDNNYPRRYISLLCELNESSDMELFNMASQRFPTEMSLNSLKLSSSEAAIFCDVLRKQRKELMELYLRSCFSSGDVERLISAISEMPGKVKVLDIGRNRIKDIPGPEFFAKIEGYLWMAACFEDGRDANSSERQKIQLVLDQLHGSVFFISCHVCVNLNFAQKFNF</sequence>
<evidence type="ECO:0000256" key="3">
    <source>
        <dbReference type="PROSITE-ProRule" id="PRU10141"/>
    </source>
</evidence>
<reference evidence="6 7" key="1">
    <citation type="submission" date="2024-02" db="EMBL/GenBank/DDBJ databases">
        <authorList>
            <person name="Daric V."/>
            <person name="Darras S."/>
        </authorList>
    </citation>
    <scope>NUCLEOTIDE SEQUENCE [LARGE SCALE GENOMIC DNA]</scope>
</reference>
<dbReference type="InterPro" id="IPR017441">
    <property type="entry name" value="Protein_kinase_ATP_BS"/>
</dbReference>
<dbReference type="PROSITE" id="PS00107">
    <property type="entry name" value="PROTEIN_KINASE_ATP"/>
    <property type="match status" value="1"/>
</dbReference>
<feature type="compositionally biased region" description="Polar residues" evidence="4">
    <location>
        <begin position="422"/>
        <end position="431"/>
    </location>
</feature>
<dbReference type="InterPro" id="IPR051681">
    <property type="entry name" value="Ser/Thr_Kinases-Pseudokinases"/>
</dbReference>
<dbReference type="PANTHER" id="PTHR44329">
    <property type="entry name" value="SERINE/THREONINE-PROTEIN KINASE TNNI3K-RELATED"/>
    <property type="match status" value="1"/>
</dbReference>
<name>A0ABP0G6W8_CLALP</name>
<dbReference type="SUPFAM" id="SSF56112">
    <property type="entry name" value="Protein kinase-like (PK-like)"/>
    <property type="match status" value="1"/>
</dbReference>
<feature type="domain" description="Protein kinase" evidence="5">
    <location>
        <begin position="66"/>
        <end position="354"/>
    </location>
</feature>
<feature type="binding site" evidence="3">
    <location>
        <position position="94"/>
    </location>
    <ligand>
        <name>ATP</name>
        <dbReference type="ChEBI" id="CHEBI:30616"/>
    </ligand>
</feature>
<comment type="caution">
    <text evidence="6">The sequence shown here is derived from an EMBL/GenBank/DDBJ whole genome shotgun (WGS) entry which is preliminary data.</text>
</comment>
<dbReference type="Gene3D" id="1.10.510.10">
    <property type="entry name" value="Transferase(Phosphotransferase) domain 1"/>
    <property type="match status" value="1"/>
</dbReference>